<comment type="similarity">
    <text evidence="3">Belongs to the icosahedral plant coat protein family.</text>
</comment>
<dbReference type="EMBL" id="MN609867">
    <property type="protein sequence ID" value="QLL27752.1"/>
    <property type="molecule type" value="Genomic_RNA"/>
</dbReference>
<comment type="subunit">
    <text evidence="4">Homomultimer.</text>
</comment>
<evidence type="ECO:0000256" key="11">
    <source>
        <dbReference type="SAM" id="MobiDB-lite"/>
    </source>
</evidence>
<dbReference type="Gene3D" id="2.60.120.20">
    <property type="match status" value="1"/>
</dbReference>
<evidence type="ECO:0000256" key="6">
    <source>
        <dbReference type="ARBA" id="ARBA00022561"/>
    </source>
</evidence>
<evidence type="ECO:0000256" key="3">
    <source>
        <dbReference type="ARBA" id="ARBA00007446"/>
    </source>
</evidence>
<evidence type="ECO:0000256" key="9">
    <source>
        <dbReference type="ARBA" id="ARBA00031336"/>
    </source>
</evidence>
<dbReference type="PRINTS" id="PR00233">
    <property type="entry name" value="ICOSAHEDRAL"/>
</dbReference>
<comment type="function">
    <text evidence="1">Capsid protein self-assembles to form an icosahedral capsid with a T=3 symmetry, about 32-35 nm in diameter, and consisting of 180 capsid proteins.</text>
</comment>
<reference evidence="13" key="1">
    <citation type="submission" date="2019-10" db="EMBL/GenBank/DDBJ databases">
        <title>The virome associated to Eryshiphales from vegetable crops in Italy.</title>
        <authorList>
            <person name="Chiapello M."/>
            <person name="Turina M."/>
        </authorList>
    </citation>
    <scope>NUCLEOTIDE SEQUENCE</scope>
    <source>
        <strain evidence="13">PM-A_DN31248</strain>
    </source>
</reference>
<organism evidence="13">
    <name type="scientific">Erysiphales associated tombus-like virus 1</name>
    <dbReference type="NCBI Taxonomy" id="2754852"/>
    <lineage>
        <taxon>Viruses</taxon>
        <taxon>Riboviria</taxon>
        <taxon>Orthornavirae</taxon>
        <taxon>Kitrinoviricota</taxon>
        <taxon>Tolucaviricetes</taxon>
        <taxon>Tolivirales</taxon>
        <taxon>Tombusviridae</taxon>
        <taxon>Procedovirinae</taxon>
        <taxon>Tombusvirus</taxon>
    </lineage>
</organism>
<keyword evidence="8" id="KW-1142">T=3 icosahedral capsid protein</keyword>
<evidence type="ECO:0000313" key="13">
    <source>
        <dbReference type="EMBL" id="QLL27752.1"/>
    </source>
</evidence>
<evidence type="ECO:0000256" key="1">
    <source>
        <dbReference type="ARBA" id="ARBA00002495"/>
    </source>
</evidence>
<evidence type="ECO:0000256" key="10">
    <source>
        <dbReference type="ARBA" id="ARBA00031782"/>
    </source>
</evidence>
<comment type="subcellular location">
    <subcellularLocation>
        <location evidence="2">Virion</location>
    </subcellularLocation>
</comment>
<evidence type="ECO:0000256" key="8">
    <source>
        <dbReference type="ARBA" id="ARBA00023060"/>
    </source>
</evidence>
<evidence type="ECO:0000256" key="5">
    <source>
        <dbReference type="ARBA" id="ARBA00018091"/>
    </source>
</evidence>
<dbReference type="InterPro" id="IPR029053">
    <property type="entry name" value="Viral_coat"/>
</dbReference>
<dbReference type="GO" id="GO:0039617">
    <property type="term" value="C:T=3 icosahedral viral capsid"/>
    <property type="evidence" value="ECO:0007669"/>
    <property type="project" value="UniProtKB-KW"/>
</dbReference>
<accession>A0A7D6EQV9</accession>
<dbReference type="InterPro" id="IPR000937">
    <property type="entry name" value="Capsid_prot_S-dom_vir"/>
</dbReference>
<evidence type="ECO:0000256" key="7">
    <source>
        <dbReference type="ARBA" id="ARBA00022844"/>
    </source>
</evidence>
<keyword evidence="7" id="KW-0946">Virion</keyword>
<keyword evidence="6" id="KW-0167">Capsid protein</keyword>
<feature type="domain" description="Icosahedral viral capsid protein S" evidence="12">
    <location>
        <begin position="16"/>
        <end position="200"/>
    </location>
</feature>
<proteinExistence type="inferred from homology"/>
<sequence length="207" mass="22885">MAKTKTKNKSNNSNNNTNKQKPKRGQNVVVRAPTSQSVRRTTQNSGERQTILLFDVKKGLNNYDLVPAKIPWLKGIAPSYQRWKLNNVRIWYEPRVSTATNGTVAMAVQRDFQDGTPTSRESLVLSGGAVRAAVWDQCSLGVQSGPLREYCSLSSFNGLSPTDKNDRALGRVFCWADVDSDMTAGYVYMSYSPEFQGPVDPATQAEG</sequence>
<protein>
    <recommendedName>
        <fullName evidence="5">Capsid protein</fullName>
    </recommendedName>
    <alternativeName>
        <fullName evidence="9">Coat protein</fullName>
    </alternativeName>
    <alternativeName>
        <fullName evidence="10">p41</fullName>
    </alternativeName>
</protein>
<name>A0A7D6EQV9_9TOMB</name>
<feature type="compositionally biased region" description="Polar residues" evidence="11">
    <location>
        <begin position="33"/>
        <end position="44"/>
    </location>
</feature>
<evidence type="ECO:0000259" key="12">
    <source>
        <dbReference type="Pfam" id="PF00729"/>
    </source>
</evidence>
<feature type="compositionally biased region" description="Low complexity" evidence="11">
    <location>
        <begin position="9"/>
        <end position="19"/>
    </location>
</feature>
<dbReference type="SUPFAM" id="SSF88633">
    <property type="entry name" value="Positive stranded ssRNA viruses"/>
    <property type="match status" value="1"/>
</dbReference>
<feature type="region of interest" description="Disordered" evidence="11">
    <location>
        <begin position="1"/>
        <end position="44"/>
    </location>
</feature>
<evidence type="ECO:0000256" key="2">
    <source>
        <dbReference type="ARBA" id="ARBA00004328"/>
    </source>
</evidence>
<dbReference type="GO" id="GO:0005198">
    <property type="term" value="F:structural molecule activity"/>
    <property type="evidence" value="ECO:0007669"/>
    <property type="project" value="InterPro"/>
</dbReference>
<evidence type="ECO:0000256" key="4">
    <source>
        <dbReference type="ARBA" id="ARBA00011553"/>
    </source>
</evidence>
<dbReference type="Pfam" id="PF00729">
    <property type="entry name" value="Viral_coat"/>
    <property type="match status" value="1"/>
</dbReference>